<dbReference type="RefSeq" id="WP_084395078.1">
    <property type="nucleotide sequence ID" value="NZ_BCSY01000035.1"/>
</dbReference>
<dbReference type="Proteomes" id="UP000069443">
    <property type="component" value="Unassembled WGS sequence"/>
</dbReference>
<protein>
    <submittedName>
        <fullName evidence="5">Site-specific recombinase, phage integrase famil y</fullName>
    </submittedName>
</protein>
<dbReference type="PROSITE" id="PS51898">
    <property type="entry name" value="TYR_RECOMBINASE"/>
    <property type="match status" value="1"/>
</dbReference>
<dbReference type="EMBL" id="BCSY01000035">
    <property type="protein sequence ID" value="GAS94797.1"/>
    <property type="molecule type" value="Genomic_DNA"/>
</dbReference>
<dbReference type="AlphaFoldDB" id="A0A100WAS0"/>
<dbReference type="InterPro" id="IPR011010">
    <property type="entry name" value="DNA_brk_join_enz"/>
</dbReference>
<dbReference type="Gene3D" id="1.10.443.10">
    <property type="entry name" value="Intergrase catalytic core"/>
    <property type="match status" value="1"/>
</dbReference>
<comment type="similarity">
    <text evidence="1">Belongs to the 'phage' integrase family.</text>
</comment>
<dbReference type="OrthoDB" id="8421690at2"/>
<keyword evidence="6" id="KW-1185">Reference proteome</keyword>
<dbReference type="PANTHER" id="PTHR30349:SF41">
    <property type="entry name" value="INTEGRASE_RECOMBINASE PROTEIN MJ0367-RELATED"/>
    <property type="match status" value="1"/>
</dbReference>
<evidence type="ECO:0000313" key="6">
    <source>
        <dbReference type="Proteomes" id="UP000069443"/>
    </source>
</evidence>
<gene>
    <name evidence="5" type="ORF">RMCC_1763</name>
</gene>
<dbReference type="CDD" id="cd00397">
    <property type="entry name" value="DNA_BRE_C"/>
    <property type="match status" value="1"/>
</dbReference>
<dbReference type="GO" id="GO:0003677">
    <property type="term" value="F:DNA binding"/>
    <property type="evidence" value="ECO:0007669"/>
    <property type="project" value="UniProtKB-KW"/>
</dbReference>
<evidence type="ECO:0000313" key="5">
    <source>
        <dbReference type="EMBL" id="GAS94797.1"/>
    </source>
</evidence>
<keyword evidence="3" id="KW-0233">DNA recombination</keyword>
<proteinExistence type="inferred from homology"/>
<comment type="caution">
    <text evidence="5">The sequence shown here is derived from an EMBL/GenBank/DDBJ whole genome shotgun (WGS) entry which is preliminary data.</text>
</comment>
<evidence type="ECO:0000256" key="3">
    <source>
        <dbReference type="ARBA" id="ARBA00023172"/>
    </source>
</evidence>
<organism evidence="5 6">
    <name type="scientific">Mycolicibacterium canariasense</name>
    <name type="common">Mycobacterium canariasense</name>
    <dbReference type="NCBI Taxonomy" id="228230"/>
    <lineage>
        <taxon>Bacteria</taxon>
        <taxon>Bacillati</taxon>
        <taxon>Actinomycetota</taxon>
        <taxon>Actinomycetes</taxon>
        <taxon>Mycobacteriales</taxon>
        <taxon>Mycobacteriaceae</taxon>
        <taxon>Mycolicibacterium</taxon>
    </lineage>
</organism>
<sequence length="751" mass="83514">MSVEALAGAPGPTLAERLDTVVRPEFRAAVLVPAVGDPILGAPACAVPECVHSSRYAGLCLAHLARWKQAGRPDRREWTATADPAVMGHRPLRSCQVAECGFGQHRYQLCYKHAQLWDKCGRLPLDQWRPVLAEAPTPVCALPGCVLWAELDGGWCRSHHVRWRQRGRPPTAEFIAYCASYGEDRFDLRALPPALRLEIGYGLQCRVDASRTRTTPRSIKALLDHLAASGAESLLERPLTEWLAGLPAAAAVNTPRAFLGYAIDCLLDLRDGTGWDSEYQRDVWLLRRLGIAGHGGARLDFTAVQPVWLRDLAKRWCRWRMSCGIGLGQLRKDRIAIVRFSRFTPGLANSAGPGTLDRAALEAYLARLAVEIAHPKTRSSDIGAVTGFLHAVRQHRWASLPADVQLYPSDQPRRDQTPVPRAIPEFVMGQLERPANLDRINDPRIRLLVEILIRTGLRIGDATRLALDCLIRDPQGAVYLRYRNHKMRRDAVVPIDDELATMIQAQQTRTRTRFPTTTVLLPRGSANPDGHLPIPTATFHLQLGQWLQNCGVTDELGQPVHVTAHQFRHTAATRWINHDVPQEVVRRLLDHTSHTMTAVYARLADSTVRAQWERAQKINIRGEPVDTTIDGPLADGEWMKQNLARATMTLPNGYCGLPLQKSCPHSNACLTCPLFVTTAEFLPQHRRQLDDTRALIARAESDGHTRLAEMNRTVETNLLTIITTLNTERPDCRCAATDGQTCCGKESSDAP</sequence>
<dbReference type="InterPro" id="IPR002104">
    <property type="entry name" value="Integrase_catalytic"/>
</dbReference>
<dbReference type="Pfam" id="PF00589">
    <property type="entry name" value="Phage_integrase"/>
    <property type="match status" value="1"/>
</dbReference>
<name>A0A100WAS0_MYCCR</name>
<dbReference type="SUPFAM" id="SSF56349">
    <property type="entry name" value="DNA breaking-rejoining enzymes"/>
    <property type="match status" value="1"/>
</dbReference>
<accession>A0A100WAS0</accession>
<dbReference type="InterPro" id="IPR050090">
    <property type="entry name" value="Tyrosine_recombinase_XerCD"/>
</dbReference>
<dbReference type="GO" id="GO:0006310">
    <property type="term" value="P:DNA recombination"/>
    <property type="evidence" value="ECO:0007669"/>
    <property type="project" value="UniProtKB-KW"/>
</dbReference>
<reference evidence="6" key="2">
    <citation type="submission" date="2016-02" db="EMBL/GenBank/DDBJ databases">
        <title>Draft genome sequence of five rapidly growing Mycobacterium species.</title>
        <authorList>
            <person name="Katahira K."/>
            <person name="Gotou Y."/>
            <person name="Iida K."/>
            <person name="Ogura Y."/>
            <person name="Hayashi T."/>
        </authorList>
    </citation>
    <scope>NUCLEOTIDE SEQUENCE [LARGE SCALE GENOMIC DNA]</scope>
    <source>
        <strain evidence="6">JCM15298</strain>
    </source>
</reference>
<evidence type="ECO:0000256" key="2">
    <source>
        <dbReference type="ARBA" id="ARBA00023125"/>
    </source>
</evidence>
<evidence type="ECO:0000259" key="4">
    <source>
        <dbReference type="PROSITE" id="PS51898"/>
    </source>
</evidence>
<dbReference type="GO" id="GO:0015074">
    <property type="term" value="P:DNA integration"/>
    <property type="evidence" value="ECO:0007669"/>
    <property type="project" value="InterPro"/>
</dbReference>
<evidence type="ECO:0000256" key="1">
    <source>
        <dbReference type="ARBA" id="ARBA00008857"/>
    </source>
</evidence>
<dbReference type="STRING" id="228230.RMCC_1763"/>
<dbReference type="InterPro" id="IPR013762">
    <property type="entry name" value="Integrase-like_cat_sf"/>
</dbReference>
<feature type="domain" description="Tyr recombinase" evidence="4">
    <location>
        <begin position="418"/>
        <end position="613"/>
    </location>
</feature>
<keyword evidence="2" id="KW-0238">DNA-binding</keyword>
<reference evidence="6" key="1">
    <citation type="journal article" date="2016" name="Genome Announc.">
        <title>Draft Genome Sequences of Five Rapidly Growing Mycobacterium Species, M. thermoresistibile, M. fortuitum subsp. acetamidolyticum, M. canariasense, M. brisbanense, and M. novocastrense.</title>
        <authorList>
            <person name="Katahira K."/>
            <person name="Ogura Y."/>
            <person name="Gotoh Y."/>
            <person name="Hayashi T."/>
        </authorList>
    </citation>
    <scope>NUCLEOTIDE SEQUENCE [LARGE SCALE GENOMIC DNA]</scope>
    <source>
        <strain evidence="6">JCM15298</strain>
    </source>
</reference>
<dbReference type="PANTHER" id="PTHR30349">
    <property type="entry name" value="PHAGE INTEGRASE-RELATED"/>
    <property type="match status" value="1"/>
</dbReference>